<dbReference type="InterPro" id="IPR027417">
    <property type="entry name" value="P-loop_NTPase"/>
</dbReference>
<comment type="caution">
    <text evidence="5">The sequence shown here is derived from an EMBL/GenBank/DDBJ whole genome shotgun (WGS) entry which is preliminary data.</text>
</comment>
<keyword evidence="2" id="KW-0808">Transferase</keyword>
<dbReference type="GO" id="GO:0005524">
    <property type="term" value="F:ATP binding"/>
    <property type="evidence" value="ECO:0007669"/>
    <property type="project" value="UniProtKB-KW"/>
</dbReference>
<dbReference type="AlphaFoldDB" id="A0A1F4UR97"/>
<reference evidence="5 6" key="1">
    <citation type="journal article" date="2016" name="Nat. Commun.">
        <title>Thousands of microbial genomes shed light on interconnected biogeochemical processes in an aquifer system.</title>
        <authorList>
            <person name="Anantharaman K."/>
            <person name="Brown C.T."/>
            <person name="Hug L.A."/>
            <person name="Sharon I."/>
            <person name="Castelle C.J."/>
            <person name="Probst A.J."/>
            <person name="Thomas B.C."/>
            <person name="Singh A."/>
            <person name="Wilkins M.J."/>
            <person name="Karaoz U."/>
            <person name="Brodie E.L."/>
            <person name="Williams K.H."/>
            <person name="Hubbard S.S."/>
            <person name="Banfield J.F."/>
        </authorList>
    </citation>
    <scope>NUCLEOTIDE SEQUENCE [LARGE SCALE GENOMIC DNA]</scope>
</reference>
<sequence length="256" mass="29873">MEKIIAIYGPTTSNKLGLVFNLSKYLWGKYRINSEVINADSRKIYKDFKISQSLPIESFFKKIKLHLFGTISAKEKIDLYDFQKIVRDKIIDVQQKNNLPILVGGSSIHLLCVLQNWKKGEKRIRKEIPSNVLTLGVAISRKELKKSVGKNISEMFRKGLYSEFKILYKKSQKGELSEELLKETLGYRQFLEMAKVSNKSPLELNTKDLIKIKKWIIKDILKYAYHQSLDYKKFPNIHLIRGFKQSKKIVDSFLNH</sequence>
<evidence type="ECO:0000313" key="5">
    <source>
        <dbReference type="EMBL" id="OGC47422.1"/>
    </source>
</evidence>
<dbReference type="PANTHER" id="PTHR11088:SF60">
    <property type="entry name" value="TRNA DIMETHYLALLYLTRANSFERASE"/>
    <property type="match status" value="1"/>
</dbReference>
<dbReference type="Pfam" id="PF01715">
    <property type="entry name" value="IPPT"/>
    <property type="match status" value="1"/>
</dbReference>
<dbReference type="PANTHER" id="PTHR11088">
    <property type="entry name" value="TRNA DIMETHYLALLYLTRANSFERASE"/>
    <property type="match status" value="1"/>
</dbReference>
<accession>A0A1F4UR97</accession>
<evidence type="ECO:0000256" key="1">
    <source>
        <dbReference type="ARBA" id="ARBA00005842"/>
    </source>
</evidence>
<dbReference type="InterPro" id="IPR039657">
    <property type="entry name" value="Dimethylallyltransferase"/>
</dbReference>
<dbReference type="GO" id="GO:0052381">
    <property type="term" value="F:tRNA dimethylallyltransferase activity"/>
    <property type="evidence" value="ECO:0007669"/>
    <property type="project" value="TreeGrafter"/>
</dbReference>
<evidence type="ECO:0000256" key="2">
    <source>
        <dbReference type="ARBA" id="ARBA00022679"/>
    </source>
</evidence>
<dbReference type="EMBL" id="MEUX01000015">
    <property type="protein sequence ID" value="OGC47422.1"/>
    <property type="molecule type" value="Genomic_DNA"/>
</dbReference>
<dbReference type="GO" id="GO:0006400">
    <property type="term" value="P:tRNA modification"/>
    <property type="evidence" value="ECO:0007669"/>
    <property type="project" value="TreeGrafter"/>
</dbReference>
<evidence type="ECO:0000313" key="6">
    <source>
        <dbReference type="Proteomes" id="UP000176444"/>
    </source>
</evidence>
<dbReference type="Proteomes" id="UP000176444">
    <property type="component" value="Unassembled WGS sequence"/>
</dbReference>
<gene>
    <name evidence="5" type="ORF">A2713_02310</name>
</gene>
<evidence type="ECO:0000256" key="3">
    <source>
        <dbReference type="ARBA" id="ARBA00022741"/>
    </source>
</evidence>
<keyword evidence="4" id="KW-0067">ATP-binding</keyword>
<protein>
    <submittedName>
        <fullName evidence="5">Uncharacterized protein</fullName>
    </submittedName>
</protein>
<name>A0A1F4UR97_UNCKA</name>
<keyword evidence="3" id="KW-0547">Nucleotide-binding</keyword>
<organism evidence="5 6">
    <name type="scientific">candidate division WWE3 bacterium RIFCSPHIGHO2_01_FULL_35_17</name>
    <dbReference type="NCBI Taxonomy" id="1802614"/>
    <lineage>
        <taxon>Bacteria</taxon>
        <taxon>Katanobacteria</taxon>
    </lineage>
</organism>
<proteinExistence type="inferred from homology"/>
<evidence type="ECO:0000256" key="4">
    <source>
        <dbReference type="ARBA" id="ARBA00022840"/>
    </source>
</evidence>
<dbReference type="Gene3D" id="3.40.50.300">
    <property type="entry name" value="P-loop containing nucleotide triphosphate hydrolases"/>
    <property type="match status" value="1"/>
</dbReference>
<comment type="similarity">
    <text evidence="1">Belongs to the IPP transferase family.</text>
</comment>